<protein>
    <recommendedName>
        <fullName evidence="4">HSA domain-containing protein</fullName>
    </recommendedName>
</protein>
<feature type="compositionally biased region" description="Basic and acidic residues" evidence="1">
    <location>
        <begin position="300"/>
        <end position="315"/>
    </location>
</feature>
<evidence type="ECO:0000313" key="3">
    <source>
        <dbReference type="Proteomes" id="UP001370490"/>
    </source>
</evidence>
<organism evidence="2 3">
    <name type="scientific">Dillenia turbinata</name>
    <dbReference type="NCBI Taxonomy" id="194707"/>
    <lineage>
        <taxon>Eukaryota</taxon>
        <taxon>Viridiplantae</taxon>
        <taxon>Streptophyta</taxon>
        <taxon>Embryophyta</taxon>
        <taxon>Tracheophyta</taxon>
        <taxon>Spermatophyta</taxon>
        <taxon>Magnoliopsida</taxon>
        <taxon>eudicotyledons</taxon>
        <taxon>Gunneridae</taxon>
        <taxon>Pentapetalae</taxon>
        <taxon>Dilleniales</taxon>
        <taxon>Dilleniaceae</taxon>
        <taxon>Dillenia</taxon>
    </lineage>
</organism>
<dbReference type="Proteomes" id="UP001370490">
    <property type="component" value="Unassembled WGS sequence"/>
</dbReference>
<accession>A0AAN8UMF0</accession>
<reference evidence="2 3" key="1">
    <citation type="submission" date="2023-12" db="EMBL/GenBank/DDBJ databases">
        <title>A high-quality genome assembly for Dillenia turbinata (Dilleniales).</title>
        <authorList>
            <person name="Chanderbali A."/>
        </authorList>
    </citation>
    <scope>NUCLEOTIDE SEQUENCE [LARGE SCALE GENOMIC DNA]</scope>
    <source>
        <strain evidence="2">LSX21</strain>
        <tissue evidence="2">Leaf</tissue>
    </source>
</reference>
<evidence type="ECO:0000256" key="1">
    <source>
        <dbReference type="SAM" id="MobiDB-lite"/>
    </source>
</evidence>
<proteinExistence type="predicted"/>
<name>A0AAN8UMF0_9MAGN</name>
<feature type="compositionally biased region" description="Basic and acidic residues" evidence="1">
    <location>
        <begin position="337"/>
        <end position="346"/>
    </location>
</feature>
<evidence type="ECO:0008006" key="4">
    <source>
        <dbReference type="Google" id="ProtNLM"/>
    </source>
</evidence>
<feature type="region of interest" description="Disordered" evidence="1">
    <location>
        <begin position="55"/>
        <end position="77"/>
    </location>
</feature>
<keyword evidence="3" id="KW-1185">Reference proteome</keyword>
<comment type="caution">
    <text evidence="2">The sequence shown here is derived from an EMBL/GenBank/DDBJ whole genome shotgun (WGS) entry which is preliminary data.</text>
</comment>
<sequence>MVTRVENNPPPTSGDHLEETKTLICALNLLSRNLPLPPHIFDSVSSIYNAGFNDQKDDGDVGSDEEGVGCSSEKDGLENSDVDELLLELESALVRQRPNCSTGAVLTEQQDSRLQSHIQHRLTELEDLQRKVRSDVSAEYWLRVNCACPDKQLFDWGMMRLRRPLYGVGDPFAVEADDQMRKKRDAERLSRLEEEERNRVETRKRKFFAEILNAAREIQLQVQAALKRRKQRNDGILAWHGRQRQRATRAEKLRFQALKADDQEAYMRMVEESKNERLKMLLGKTNDLLVSLGAAVQRQKDAEHADAAETMKDSEAELPELSASKSETEDMDIGDVDSNHHAKAGDLLDGQRQYNSAIHSIQEKYHL</sequence>
<feature type="region of interest" description="Disordered" evidence="1">
    <location>
        <begin position="300"/>
        <end position="352"/>
    </location>
</feature>
<dbReference type="EMBL" id="JBAMMX010000026">
    <property type="protein sequence ID" value="KAK6913901.1"/>
    <property type="molecule type" value="Genomic_DNA"/>
</dbReference>
<gene>
    <name evidence="2" type="ORF">RJ641_021222</name>
</gene>
<evidence type="ECO:0000313" key="2">
    <source>
        <dbReference type="EMBL" id="KAK6913901.1"/>
    </source>
</evidence>
<dbReference type="AlphaFoldDB" id="A0AAN8UMF0"/>